<dbReference type="RefSeq" id="WP_133942444.1">
    <property type="nucleotide sequence ID" value="NZ_CP038241.1"/>
</dbReference>
<dbReference type="SUPFAM" id="SSF53448">
    <property type="entry name" value="Nucleotide-diphospho-sugar transferases"/>
    <property type="match status" value="1"/>
</dbReference>
<dbReference type="EMBL" id="CP038241">
    <property type="protein sequence ID" value="QIV95649.1"/>
    <property type="molecule type" value="Genomic_DNA"/>
</dbReference>
<dbReference type="Pfam" id="PF04488">
    <property type="entry name" value="Gly_transf_sug"/>
    <property type="match status" value="1"/>
</dbReference>
<dbReference type="InterPro" id="IPR007577">
    <property type="entry name" value="GlycoTrfase_DXD_sugar-bd_CS"/>
</dbReference>
<dbReference type="Proteomes" id="UP000502004">
    <property type="component" value="Chromosome"/>
</dbReference>
<evidence type="ECO:0008006" key="3">
    <source>
        <dbReference type="Google" id="ProtNLM"/>
    </source>
</evidence>
<dbReference type="KEGG" id="aii:E4K63_01905"/>
<sequence>MLDQRIFYPDKERWDLKKEVEDRFKWIPVIVVNFESYLSNLGETPVETENFRFMLEIYKLCNKPYYYAFVKDHYILYFLANFGGLYFDIDFLPLKEIYPTNKNFCFILVKYCNVSDKDALISKIRRDIGSIIEETPIAGYDVGFKICFEPIREKKPYQY</sequence>
<organism evidence="1 2">
    <name type="scientific">Allofrancisella inopinata</name>
    <dbReference type="NCBI Taxonomy" id="1085647"/>
    <lineage>
        <taxon>Bacteria</taxon>
        <taxon>Pseudomonadati</taxon>
        <taxon>Pseudomonadota</taxon>
        <taxon>Gammaproteobacteria</taxon>
        <taxon>Thiotrichales</taxon>
        <taxon>Francisellaceae</taxon>
        <taxon>Allofrancisella</taxon>
    </lineage>
</organism>
<dbReference type="Gene3D" id="3.90.550.20">
    <property type="match status" value="1"/>
</dbReference>
<dbReference type="AlphaFoldDB" id="A0AAE6YJ14"/>
<reference evidence="1 2" key="1">
    <citation type="submission" date="2019-03" db="EMBL/GenBank/DDBJ databases">
        <title>Complete Genome Sequence of Allofrancisella inopinata Strain SYSU YG23 Isolated from Water-Cooling Systems in China.</title>
        <authorList>
            <person name="Ohrman C."/>
            <person name="Uneklint I."/>
            <person name="Sjodin A."/>
        </authorList>
    </citation>
    <scope>NUCLEOTIDE SEQUENCE [LARGE SCALE GENOMIC DNA]</scope>
    <source>
        <strain evidence="1 2">SYSU YG23</strain>
    </source>
</reference>
<accession>A0AAE6YJ14</accession>
<evidence type="ECO:0000313" key="2">
    <source>
        <dbReference type="Proteomes" id="UP000502004"/>
    </source>
</evidence>
<evidence type="ECO:0000313" key="1">
    <source>
        <dbReference type="EMBL" id="QIV95649.1"/>
    </source>
</evidence>
<protein>
    <recommendedName>
        <fullName evidence="3">Glycosyl transferase-like sugar-binding protein</fullName>
    </recommendedName>
</protein>
<gene>
    <name evidence="1" type="ORF">E4K63_01905</name>
</gene>
<dbReference type="InterPro" id="IPR029044">
    <property type="entry name" value="Nucleotide-diphossugar_trans"/>
</dbReference>
<keyword evidence="2" id="KW-1185">Reference proteome</keyword>
<proteinExistence type="predicted"/>
<name>A0AAE6YJ14_9GAMM</name>